<evidence type="ECO:0000313" key="2">
    <source>
        <dbReference type="EMBL" id="VDM35993.1"/>
    </source>
</evidence>
<accession>A0A0R3XBV3</accession>
<protein>
    <submittedName>
        <fullName evidence="2 4">Uncharacterized protein</fullName>
    </submittedName>
</protein>
<reference evidence="2 3" key="2">
    <citation type="submission" date="2018-11" db="EMBL/GenBank/DDBJ databases">
        <authorList>
            <consortium name="Pathogen Informatics"/>
        </authorList>
    </citation>
    <scope>NUCLEOTIDE SEQUENCE [LARGE SCALE GENOMIC DNA]</scope>
</reference>
<organism evidence="4">
    <name type="scientific">Hydatigena taeniaeformis</name>
    <name type="common">Feline tapeworm</name>
    <name type="synonym">Taenia taeniaeformis</name>
    <dbReference type="NCBI Taxonomy" id="6205"/>
    <lineage>
        <taxon>Eukaryota</taxon>
        <taxon>Metazoa</taxon>
        <taxon>Spiralia</taxon>
        <taxon>Lophotrochozoa</taxon>
        <taxon>Platyhelminthes</taxon>
        <taxon>Cestoda</taxon>
        <taxon>Eucestoda</taxon>
        <taxon>Cyclophyllidea</taxon>
        <taxon>Taeniidae</taxon>
        <taxon>Hydatigera</taxon>
    </lineage>
</organism>
<dbReference type="Proteomes" id="UP000274429">
    <property type="component" value="Unassembled WGS sequence"/>
</dbReference>
<feature type="region of interest" description="Disordered" evidence="1">
    <location>
        <begin position="18"/>
        <end position="40"/>
    </location>
</feature>
<evidence type="ECO:0000256" key="1">
    <source>
        <dbReference type="SAM" id="MobiDB-lite"/>
    </source>
</evidence>
<sequence>MEGMRHTVLSTQIVQSIETDGEGDESITETRAVGQPSSHPLSTMLRCCCIACGERVLAKAELGGSRVGGLGGGF</sequence>
<reference evidence="4" key="1">
    <citation type="submission" date="2017-02" db="UniProtKB">
        <authorList>
            <consortium name="WormBaseParasite"/>
        </authorList>
    </citation>
    <scope>IDENTIFICATION</scope>
</reference>
<name>A0A0R3XBV3_HYDTA</name>
<proteinExistence type="predicted"/>
<dbReference type="EMBL" id="UYWX01022739">
    <property type="protein sequence ID" value="VDM35993.1"/>
    <property type="molecule type" value="Genomic_DNA"/>
</dbReference>
<evidence type="ECO:0000313" key="4">
    <source>
        <dbReference type="WBParaSite" id="TTAC_0001103001-mRNA-1"/>
    </source>
</evidence>
<dbReference type="WBParaSite" id="TTAC_0001103001-mRNA-1">
    <property type="protein sequence ID" value="TTAC_0001103001-mRNA-1"/>
    <property type="gene ID" value="TTAC_0001103001"/>
</dbReference>
<keyword evidence="3" id="KW-1185">Reference proteome</keyword>
<evidence type="ECO:0000313" key="3">
    <source>
        <dbReference type="Proteomes" id="UP000274429"/>
    </source>
</evidence>
<gene>
    <name evidence="2" type="ORF">TTAC_LOCUS11013</name>
</gene>
<dbReference type="AlphaFoldDB" id="A0A0R3XBV3"/>